<evidence type="ECO:0000313" key="2">
    <source>
        <dbReference type="EMBL" id="PKI44685.1"/>
    </source>
</evidence>
<dbReference type="Proteomes" id="UP000197138">
    <property type="component" value="Unassembled WGS sequence"/>
</dbReference>
<name>A0A218WP39_PUNGR</name>
<keyword evidence="4" id="KW-1185">Reference proteome</keyword>
<reference evidence="3" key="1">
    <citation type="journal article" date="2017" name="Plant J.">
        <title>The pomegranate (Punica granatum L.) genome and the genomics of punicalagin biosynthesis.</title>
        <authorList>
            <person name="Qin G."/>
            <person name="Xu C."/>
            <person name="Ming R."/>
            <person name="Tang H."/>
            <person name="Guyot R."/>
            <person name="Kramer E.M."/>
            <person name="Hu Y."/>
            <person name="Yi X."/>
            <person name="Qi Y."/>
            <person name="Xu X."/>
            <person name="Gao Z."/>
            <person name="Pan H."/>
            <person name="Jian J."/>
            <person name="Tian Y."/>
            <person name="Yue Z."/>
            <person name="Xu Y."/>
        </authorList>
    </citation>
    <scope>NUCLEOTIDE SEQUENCE [LARGE SCALE GENOMIC DNA]</scope>
    <source>
        <strain evidence="3">cv. Dabenzi</strain>
    </source>
</reference>
<evidence type="ECO:0000313" key="3">
    <source>
        <dbReference type="Proteomes" id="UP000197138"/>
    </source>
</evidence>
<dbReference type="AlphaFoldDB" id="A0A218WP39"/>
<evidence type="ECO:0000313" key="1">
    <source>
        <dbReference type="EMBL" id="OWM74575.1"/>
    </source>
</evidence>
<reference evidence="1" key="2">
    <citation type="submission" date="2017-06" db="EMBL/GenBank/DDBJ databases">
        <title>The pomegranate genome and the genomics of punicalagin biosynthesis.</title>
        <authorList>
            <person name="Xu C."/>
        </authorList>
    </citation>
    <scope>NUCLEOTIDE SEQUENCE [LARGE SCALE GENOMIC DNA]</scope>
    <source>
        <tissue evidence="1">Fresh leaf</tissue>
    </source>
</reference>
<evidence type="ECO:0000313" key="4">
    <source>
        <dbReference type="Proteomes" id="UP000233551"/>
    </source>
</evidence>
<dbReference type="EMBL" id="MTKT01003711">
    <property type="protein sequence ID" value="OWM74575.1"/>
    <property type="molecule type" value="Genomic_DNA"/>
</dbReference>
<sequence length="132" mass="15035">MELSRSFRLQGGVDSGARPQLLSSHRRSNSSLLLSESITTEYAAVVAYERLSESMRLSSSRDTRCVCHFERTNYKKSSSRALTLLGKIFSVRKTEGCRNRQPEIGVIPAEKKAKKWSSWLPDPECRWPVQGW</sequence>
<organism evidence="1 3">
    <name type="scientific">Punica granatum</name>
    <name type="common">Pomegranate</name>
    <dbReference type="NCBI Taxonomy" id="22663"/>
    <lineage>
        <taxon>Eukaryota</taxon>
        <taxon>Viridiplantae</taxon>
        <taxon>Streptophyta</taxon>
        <taxon>Embryophyta</taxon>
        <taxon>Tracheophyta</taxon>
        <taxon>Spermatophyta</taxon>
        <taxon>Magnoliopsida</taxon>
        <taxon>eudicotyledons</taxon>
        <taxon>Gunneridae</taxon>
        <taxon>Pentapetalae</taxon>
        <taxon>rosids</taxon>
        <taxon>malvids</taxon>
        <taxon>Myrtales</taxon>
        <taxon>Lythraceae</taxon>
        <taxon>Punica</taxon>
    </lineage>
</organism>
<protein>
    <submittedName>
        <fullName evidence="1">Uncharacterized protein</fullName>
    </submittedName>
</protein>
<dbReference type="Proteomes" id="UP000233551">
    <property type="component" value="Unassembled WGS sequence"/>
</dbReference>
<reference evidence="2 4" key="3">
    <citation type="submission" date="2017-11" db="EMBL/GenBank/DDBJ databases">
        <title>De-novo sequencing of pomegranate (Punica granatum L.) genome.</title>
        <authorList>
            <person name="Akparov Z."/>
            <person name="Amiraslanov A."/>
            <person name="Hajiyeva S."/>
            <person name="Abbasov M."/>
            <person name="Kaur K."/>
            <person name="Hamwieh A."/>
            <person name="Solovyev V."/>
            <person name="Salamov A."/>
            <person name="Braich B."/>
            <person name="Kosarev P."/>
            <person name="Mahmoud A."/>
            <person name="Hajiyev E."/>
            <person name="Babayeva S."/>
            <person name="Izzatullayeva V."/>
            <person name="Mammadov A."/>
            <person name="Mammadov A."/>
            <person name="Sharifova S."/>
            <person name="Ojaghi J."/>
            <person name="Eynullazada K."/>
            <person name="Bayramov B."/>
            <person name="Abdulazimova A."/>
            <person name="Shahmuradov I."/>
        </authorList>
    </citation>
    <scope>NUCLEOTIDE SEQUENCE [LARGE SCALE GENOMIC DNA]</scope>
    <source>
        <strain evidence="2">AG2017</strain>
        <strain evidence="4">cv. AG2017</strain>
        <tissue evidence="2">Leaf</tissue>
    </source>
</reference>
<proteinExistence type="predicted"/>
<gene>
    <name evidence="1" type="ORF">CDL15_Pgr005155</name>
    <name evidence="2" type="ORF">CRG98_034928</name>
</gene>
<accession>A0A218WP39</accession>
<dbReference type="EMBL" id="PGOL01002855">
    <property type="protein sequence ID" value="PKI44685.1"/>
    <property type="molecule type" value="Genomic_DNA"/>
</dbReference>
<comment type="caution">
    <text evidence="1">The sequence shown here is derived from an EMBL/GenBank/DDBJ whole genome shotgun (WGS) entry which is preliminary data.</text>
</comment>